<dbReference type="Pfam" id="PF25876">
    <property type="entry name" value="HH_MFP_RND"/>
    <property type="match status" value="1"/>
</dbReference>
<keyword evidence="3" id="KW-0862">Zinc</keyword>
<dbReference type="SUPFAM" id="SSF111369">
    <property type="entry name" value="HlyD-like secretion proteins"/>
    <property type="match status" value="1"/>
</dbReference>
<dbReference type="PANTHER" id="PTHR30469:SF11">
    <property type="entry name" value="BLL4320 PROTEIN"/>
    <property type="match status" value="1"/>
</dbReference>
<keyword evidence="7" id="KW-0175">Coiled coil</keyword>
<comment type="caution">
    <text evidence="14">The sequence shown here is derived from an EMBL/GenBank/DDBJ whole genome shotgun (WGS) entry which is preliminary data.</text>
</comment>
<keyword evidence="5" id="KW-0105">Cadmium resistance</keyword>
<dbReference type="Gene3D" id="1.10.287.470">
    <property type="entry name" value="Helix hairpin bin"/>
    <property type="match status" value="1"/>
</dbReference>
<dbReference type="FunFam" id="2.40.420.20:FF:000006">
    <property type="entry name" value="RND family efflux transporter MFP subunit"/>
    <property type="match status" value="1"/>
</dbReference>
<dbReference type="PANTHER" id="PTHR30469">
    <property type="entry name" value="MULTIDRUG RESISTANCE PROTEIN MDTA"/>
    <property type="match status" value="1"/>
</dbReference>
<feature type="transmembrane region" description="Helical" evidence="9">
    <location>
        <begin position="6"/>
        <end position="25"/>
    </location>
</feature>
<dbReference type="InterPro" id="IPR058624">
    <property type="entry name" value="MdtA-like_HH"/>
</dbReference>
<evidence type="ECO:0000256" key="1">
    <source>
        <dbReference type="ARBA" id="ARBA00009477"/>
    </source>
</evidence>
<dbReference type="AlphaFoldDB" id="A0A3A3FQR0"/>
<feature type="compositionally biased region" description="Polar residues" evidence="8">
    <location>
        <begin position="33"/>
        <end position="47"/>
    </location>
</feature>
<dbReference type="GO" id="GO:0015562">
    <property type="term" value="F:efflux transmembrane transporter activity"/>
    <property type="evidence" value="ECO:0007669"/>
    <property type="project" value="TreeGrafter"/>
</dbReference>
<dbReference type="EMBL" id="QYUO01000001">
    <property type="protein sequence ID" value="RJF98193.1"/>
    <property type="molecule type" value="Genomic_DNA"/>
</dbReference>
<feature type="domain" description="Multidrug resistance protein MdtA-like alpha-helical hairpin" evidence="10">
    <location>
        <begin position="121"/>
        <end position="179"/>
    </location>
</feature>
<dbReference type="Pfam" id="PF25989">
    <property type="entry name" value="YknX_C"/>
    <property type="match status" value="1"/>
</dbReference>
<organism evidence="14 15">
    <name type="scientific">Noviherbaspirillum saxi</name>
    <dbReference type="NCBI Taxonomy" id="2320863"/>
    <lineage>
        <taxon>Bacteria</taxon>
        <taxon>Pseudomonadati</taxon>
        <taxon>Pseudomonadota</taxon>
        <taxon>Betaproteobacteria</taxon>
        <taxon>Burkholderiales</taxon>
        <taxon>Oxalobacteraceae</taxon>
        <taxon>Noviherbaspirillum</taxon>
    </lineage>
</organism>
<gene>
    <name evidence="14" type="ORF">D3871_06460</name>
</gene>
<evidence type="ECO:0000256" key="2">
    <source>
        <dbReference type="ARBA" id="ARBA00022448"/>
    </source>
</evidence>
<evidence type="ECO:0000256" key="5">
    <source>
        <dbReference type="ARBA" id="ARBA00043263"/>
    </source>
</evidence>
<evidence type="ECO:0000256" key="4">
    <source>
        <dbReference type="ARBA" id="ARBA00023285"/>
    </source>
</evidence>
<feature type="coiled-coil region" evidence="7">
    <location>
        <begin position="157"/>
        <end position="184"/>
    </location>
</feature>
<evidence type="ECO:0000256" key="6">
    <source>
        <dbReference type="ARBA" id="ARBA00058766"/>
    </source>
</evidence>
<feature type="domain" description="Multidrug resistance protein MdtA-like barrel-sandwich hybrid" evidence="11">
    <location>
        <begin position="86"/>
        <end position="207"/>
    </location>
</feature>
<name>A0A3A3FQR0_9BURK</name>
<evidence type="ECO:0000256" key="8">
    <source>
        <dbReference type="SAM" id="MobiDB-lite"/>
    </source>
</evidence>
<feature type="domain" description="YknX-like C-terminal permuted SH3-like" evidence="13">
    <location>
        <begin position="299"/>
        <end position="367"/>
    </location>
</feature>
<keyword evidence="9" id="KW-0472">Membrane</keyword>
<dbReference type="GO" id="GO:1990281">
    <property type="term" value="C:efflux pump complex"/>
    <property type="evidence" value="ECO:0007669"/>
    <property type="project" value="TreeGrafter"/>
</dbReference>
<evidence type="ECO:0000259" key="10">
    <source>
        <dbReference type="Pfam" id="PF25876"/>
    </source>
</evidence>
<dbReference type="Gene3D" id="2.40.420.20">
    <property type="match status" value="1"/>
</dbReference>
<comment type="function">
    <text evidence="6">CzcA and CzcB together would act in zinc efflux nearly as effectively as the complete czc efflux system (CzcABC). The CzcB protein is thought to funnel zinc cations to the CzcA transport protein.</text>
</comment>
<feature type="region of interest" description="Disordered" evidence="8">
    <location>
        <begin position="30"/>
        <end position="54"/>
    </location>
</feature>
<sequence length="397" mass="42157">MNTRRLLYPVIAAVGITALGAYAYLEQRKPHSATEQSGTSSADRNNNGGAASVAPGAPAAVDVAKVVTVPLVDDLNAVGSIRSNESVVIRPEVAGRITRLNFDDGQQVRKGQVLVAFDSTVNQAEVLQAKAELGIAKANFERNADLAKQNFISDRARDESQANVQVLQAKLALAEAKLSKLEIKAPFSGIVGIRTVSVGDYVKDGADLVNLEDISSVKVDFRVPERYADLVQKGQAIEVTVDALPGKPFKARVDAIDPQVDSTGRSALLRGRIENPEGRLKPGMFARVRLILAERDNALMIPEEAIVPQAGKVTVWKLVDGKAVRTEVKTGLRRAAKVEILEGLSAGDTVITAGQIRLSKDGTAVKIAQANGQTNGVAVEPASQAARPADDLVPAKR</sequence>
<dbReference type="Proteomes" id="UP000265955">
    <property type="component" value="Unassembled WGS sequence"/>
</dbReference>
<dbReference type="GO" id="GO:0046686">
    <property type="term" value="P:response to cadmium ion"/>
    <property type="evidence" value="ECO:0007669"/>
    <property type="project" value="UniProtKB-KW"/>
</dbReference>
<evidence type="ECO:0000259" key="12">
    <source>
        <dbReference type="Pfam" id="PF25954"/>
    </source>
</evidence>
<evidence type="ECO:0000256" key="9">
    <source>
        <dbReference type="SAM" id="Phobius"/>
    </source>
</evidence>
<keyword evidence="4" id="KW-0170">Cobalt</keyword>
<keyword evidence="9" id="KW-0812">Transmembrane</keyword>
<dbReference type="RefSeq" id="WP_119768145.1">
    <property type="nucleotide sequence ID" value="NZ_QYUO01000001.1"/>
</dbReference>
<feature type="domain" description="CusB-like beta-barrel" evidence="12">
    <location>
        <begin position="219"/>
        <end position="290"/>
    </location>
</feature>
<dbReference type="Gene3D" id="2.40.50.100">
    <property type="match status" value="1"/>
</dbReference>
<evidence type="ECO:0000259" key="11">
    <source>
        <dbReference type="Pfam" id="PF25917"/>
    </source>
</evidence>
<dbReference type="OrthoDB" id="9784484at2"/>
<dbReference type="InterPro" id="IPR006143">
    <property type="entry name" value="RND_pump_MFP"/>
</dbReference>
<proteinExistence type="inferred from homology"/>
<evidence type="ECO:0000256" key="7">
    <source>
        <dbReference type="SAM" id="Coils"/>
    </source>
</evidence>
<dbReference type="FunFam" id="2.40.30.170:FF:000010">
    <property type="entry name" value="Efflux RND transporter periplasmic adaptor subunit"/>
    <property type="match status" value="1"/>
</dbReference>
<evidence type="ECO:0000313" key="15">
    <source>
        <dbReference type="Proteomes" id="UP000265955"/>
    </source>
</evidence>
<keyword evidence="15" id="KW-1185">Reference proteome</keyword>
<comment type="similarity">
    <text evidence="1">Belongs to the membrane fusion protein (MFP) (TC 8.A.1) family.</text>
</comment>
<reference evidence="15" key="1">
    <citation type="submission" date="2018-09" db="EMBL/GenBank/DDBJ databases">
        <authorList>
            <person name="Zhu H."/>
        </authorList>
    </citation>
    <scope>NUCLEOTIDE SEQUENCE [LARGE SCALE GENOMIC DNA]</scope>
    <source>
        <strain evidence="15">K1R23-30</strain>
    </source>
</reference>
<dbReference type="InterPro" id="IPR058792">
    <property type="entry name" value="Beta-barrel_RND_2"/>
</dbReference>
<keyword evidence="9" id="KW-1133">Transmembrane helix</keyword>
<feature type="region of interest" description="Disordered" evidence="8">
    <location>
        <begin position="378"/>
        <end position="397"/>
    </location>
</feature>
<keyword evidence="2" id="KW-0813">Transport</keyword>
<evidence type="ECO:0000256" key="3">
    <source>
        <dbReference type="ARBA" id="ARBA00022833"/>
    </source>
</evidence>
<dbReference type="InterPro" id="IPR058637">
    <property type="entry name" value="YknX-like_C"/>
</dbReference>
<dbReference type="Pfam" id="PF25917">
    <property type="entry name" value="BSH_RND"/>
    <property type="match status" value="1"/>
</dbReference>
<dbReference type="Gene3D" id="2.40.30.170">
    <property type="match status" value="1"/>
</dbReference>
<dbReference type="Pfam" id="PF25954">
    <property type="entry name" value="Beta-barrel_RND_2"/>
    <property type="match status" value="1"/>
</dbReference>
<accession>A0A3A3FQR0</accession>
<dbReference type="InterPro" id="IPR058625">
    <property type="entry name" value="MdtA-like_BSH"/>
</dbReference>
<evidence type="ECO:0000259" key="13">
    <source>
        <dbReference type="Pfam" id="PF25989"/>
    </source>
</evidence>
<feature type="compositionally biased region" description="Basic and acidic residues" evidence="8">
    <location>
        <begin position="388"/>
        <end position="397"/>
    </location>
</feature>
<protein>
    <submittedName>
        <fullName evidence="14">Efflux RND transporter periplasmic adaptor subunit</fullName>
    </submittedName>
</protein>
<evidence type="ECO:0000313" key="14">
    <source>
        <dbReference type="EMBL" id="RJF98193.1"/>
    </source>
</evidence>
<dbReference type="NCBIfam" id="TIGR01730">
    <property type="entry name" value="RND_mfp"/>
    <property type="match status" value="1"/>
</dbReference>